<sequence length="101" mass="11430">MESRAFYRCMLVAMERRSTIPPGRSQHRQICRPQDTDDVVSITLLRACQLTYLYRFTSCPVVLFISHLFFTSPLIPDLLFPALSILGLALHVPIVHCPAVG</sequence>
<keyword evidence="1" id="KW-0812">Transmembrane</keyword>
<evidence type="ECO:0000256" key="1">
    <source>
        <dbReference type="SAM" id="Phobius"/>
    </source>
</evidence>
<accession>A0AA39N9L8</accession>
<keyword evidence="3" id="KW-1185">Reference proteome</keyword>
<evidence type="ECO:0000313" key="2">
    <source>
        <dbReference type="EMBL" id="KAK0461559.1"/>
    </source>
</evidence>
<dbReference type="AlphaFoldDB" id="A0AA39N9L8"/>
<proteinExistence type="predicted"/>
<dbReference type="EMBL" id="JAUEPR010000139">
    <property type="protein sequence ID" value="KAK0461559.1"/>
    <property type="molecule type" value="Genomic_DNA"/>
</dbReference>
<gene>
    <name evidence="2" type="ORF">IW261DRAFT_1529410</name>
</gene>
<evidence type="ECO:0000313" key="3">
    <source>
        <dbReference type="Proteomes" id="UP001175227"/>
    </source>
</evidence>
<keyword evidence="1" id="KW-1133">Transmembrane helix</keyword>
<protein>
    <submittedName>
        <fullName evidence="2">Uncharacterized protein</fullName>
    </submittedName>
</protein>
<comment type="caution">
    <text evidence="2">The sequence shown here is derived from an EMBL/GenBank/DDBJ whole genome shotgun (WGS) entry which is preliminary data.</text>
</comment>
<keyword evidence="1" id="KW-0472">Membrane</keyword>
<feature type="transmembrane region" description="Helical" evidence="1">
    <location>
        <begin position="52"/>
        <end position="72"/>
    </location>
</feature>
<reference evidence="2" key="1">
    <citation type="submission" date="2023-06" db="EMBL/GenBank/DDBJ databases">
        <authorList>
            <consortium name="Lawrence Berkeley National Laboratory"/>
            <person name="Ahrendt S."/>
            <person name="Sahu N."/>
            <person name="Indic B."/>
            <person name="Wong-Bajracharya J."/>
            <person name="Merenyi Z."/>
            <person name="Ke H.-M."/>
            <person name="Monk M."/>
            <person name="Kocsube S."/>
            <person name="Drula E."/>
            <person name="Lipzen A."/>
            <person name="Balint B."/>
            <person name="Henrissat B."/>
            <person name="Andreopoulos B."/>
            <person name="Martin F.M."/>
            <person name="Harder C.B."/>
            <person name="Rigling D."/>
            <person name="Ford K.L."/>
            <person name="Foster G.D."/>
            <person name="Pangilinan J."/>
            <person name="Papanicolaou A."/>
            <person name="Barry K."/>
            <person name="LaButti K."/>
            <person name="Viragh M."/>
            <person name="Koriabine M."/>
            <person name="Yan M."/>
            <person name="Riley R."/>
            <person name="Champramary S."/>
            <person name="Plett K.L."/>
            <person name="Tsai I.J."/>
            <person name="Slot J."/>
            <person name="Sipos G."/>
            <person name="Plett J."/>
            <person name="Nagy L.G."/>
            <person name="Grigoriev I.V."/>
        </authorList>
    </citation>
    <scope>NUCLEOTIDE SEQUENCE</scope>
    <source>
        <strain evidence="2">ICMP 16352</strain>
    </source>
</reference>
<organism evidence="2 3">
    <name type="scientific">Armillaria novae-zelandiae</name>
    <dbReference type="NCBI Taxonomy" id="153914"/>
    <lineage>
        <taxon>Eukaryota</taxon>
        <taxon>Fungi</taxon>
        <taxon>Dikarya</taxon>
        <taxon>Basidiomycota</taxon>
        <taxon>Agaricomycotina</taxon>
        <taxon>Agaricomycetes</taxon>
        <taxon>Agaricomycetidae</taxon>
        <taxon>Agaricales</taxon>
        <taxon>Marasmiineae</taxon>
        <taxon>Physalacriaceae</taxon>
        <taxon>Armillaria</taxon>
    </lineage>
</organism>
<name>A0AA39N9L8_9AGAR</name>
<feature type="transmembrane region" description="Helical" evidence="1">
    <location>
        <begin position="78"/>
        <end position="100"/>
    </location>
</feature>
<dbReference type="Proteomes" id="UP001175227">
    <property type="component" value="Unassembled WGS sequence"/>
</dbReference>